<dbReference type="PANTHER" id="PTHR10336:SF209">
    <property type="entry name" value="PHOSPHOINOSITIDE PHOSPHOLIPASE C"/>
    <property type="match status" value="1"/>
</dbReference>
<feature type="domain" description="C2" evidence="2">
    <location>
        <begin position="50"/>
        <end position="201"/>
    </location>
</feature>
<evidence type="ECO:0000259" key="3">
    <source>
        <dbReference type="PROSITE" id="PS50008"/>
    </source>
</evidence>
<dbReference type="GO" id="GO:0005886">
    <property type="term" value="C:plasma membrane"/>
    <property type="evidence" value="ECO:0007669"/>
    <property type="project" value="TreeGrafter"/>
</dbReference>
<reference evidence="4" key="1">
    <citation type="submission" date="2023-01" db="EMBL/GenBank/DDBJ databases">
        <title>Genome assembly of the deep-sea coral Lophelia pertusa.</title>
        <authorList>
            <person name="Herrera S."/>
            <person name="Cordes E."/>
        </authorList>
    </citation>
    <scope>NUCLEOTIDE SEQUENCE</scope>
    <source>
        <strain evidence="4">USNM1676648</strain>
        <tissue evidence="4">Polyp</tissue>
    </source>
</reference>
<dbReference type="InterPro" id="IPR000008">
    <property type="entry name" value="C2_dom"/>
</dbReference>
<feature type="domain" description="PI-PLC Y-box" evidence="3">
    <location>
        <begin position="1"/>
        <end position="90"/>
    </location>
</feature>
<evidence type="ECO:0000259" key="2">
    <source>
        <dbReference type="PROSITE" id="PS50004"/>
    </source>
</evidence>
<keyword evidence="5" id="KW-1185">Reference proteome</keyword>
<dbReference type="GO" id="GO:0016042">
    <property type="term" value="P:lipid catabolic process"/>
    <property type="evidence" value="ECO:0007669"/>
    <property type="project" value="UniProtKB-KW"/>
</dbReference>
<dbReference type="Gene3D" id="2.60.40.150">
    <property type="entry name" value="C2 domain"/>
    <property type="match status" value="1"/>
</dbReference>
<dbReference type="Proteomes" id="UP001163046">
    <property type="component" value="Unassembled WGS sequence"/>
</dbReference>
<comment type="catalytic activity">
    <reaction evidence="1">
        <text>a 1,2-diacyl-sn-glycero-3-phospho-(1D-myo-inositol-4,5-bisphosphate) + H2O = 1D-myo-inositol 1,4,5-trisphosphate + a 1,2-diacyl-sn-glycerol + H(+)</text>
        <dbReference type="Rhea" id="RHEA:33179"/>
        <dbReference type="ChEBI" id="CHEBI:15377"/>
        <dbReference type="ChEBI" id="CHEBI:15378"/>
        <dbReference type="ChEBI" id="CHEBI:17815"/>
        <dbReference type="ChEBI" id="CHEBI:58456"/>
        <dbReference type="ChEBI" id="CHEBI:203600"/>
        <dbReference type="EC" id="3.1.4.11"/>
    </reaction>
</comment>
<name>A0A9W9YMA1_9CNID</name>
<dbReference type="SMART" id="SM00239">
    <property type="entry name" value="C2"/>
    <property type="match status" value="1"/>
</dbReference>
<dbReference type="PROSITE" id="PS50004">
    <property type="entry name" value="C2"/>
    <property type="match status" value="1"/>
</dbReference>
<dbReference type="GO" id="GO:0004435">
    <property type="term" value="F:phosphatidylinositol-4,5-bisphosphate phospholipase C activity"/>
    <property type="evidence" value="ECO:0007669"/>
    <property type="project" value="UniProtKB-EC"/>
</dbReference>
<keyword evidence="1" id="KW-0442">Lipid degradation</keyword>
<dbReference type="Gene3D" id="3.20.20.190">
    <property type="entry name" value="Phosphatidylinositol (PI) phosphodiesterase"/>
    <property type="match status" value="1"/>
</dbReference>
<gene>
    <name evidence="4" type="ORF">OS493_023231</name>
</gene>
<dbReference type="InterPro" id="IPR017946">
    <property type="entry name" value="PLC-like_Pdiesterase_TIM-brl"/>
</dbReference>
<dbReference type="AlphaFoldDB" id="A0A9W9YMA1"/>
<dbReference type="SUPFAM" id="SSF49562">
    <property type="entry name" value="C2 domain (Calcium/lipid-binding domain, CaLB)"/>
    <property type="match status" value="1"/>
</dbReference>
<keyword evidence="1" id="KW-0443">Lipid metabolism</keyword>
<comment type="caution">
    <text evidence="4">The sequence shown here is derived from an EMBL/GenBank/DDBJ whole genome shotgun (WGS) entry which is preliminary data.</text>
</comment>
<dbReference type="PANTHER" id="PTHR10336">
    <property type="entry name" value="PHOSPHOINOSITIDE-SPECIFIC PHOSPHOLIPASE C FAMILY PROTEIN"/>
    <property type="match status" value="1"/>
</dbReference>
<evidence type="ECO:0000313" key="4">
    <source>
        <dbReference type="EMBL" id="KAJ7357757.1"/>
    </source>
</evidence>
<dbReference type="EMBL" id="MU827318">
    <property type="protein sequence ID" value="KAJ7357757.1"/>
    <property type="molecule type" value="Genomic_DNA"/>
</dbReference>
<dbReference type="Pfam" id="PF00168">
    <property type="entry name" value="C2"/>
    <property type="match status" value="1"/>
</dbReference>
<dbReference type="Pfam" id="PF00387">
    <property type="entry name" value="PI-PLC-Y"/>
    <property type="match status" value="1"/>
</dbReference>
<evidence type="ECO:0000313" key="5">
    <source>
        <dbReference type="Proteomes" id="UP001163046"/>
    </source>
</evidence>
<proteinExistence type="predicted"/>
<dbReference type="GO" id="GO:0035556">
    <property type="term" value="P:intracellular signal transduction"/>
    <property type="evidence" value="ECO:0007669"/>
    <property type="project" value="InterPro"/>
</dbReference>
<dbReference type="InterPro" id="IPR001711">
    <property type="entry name" value="PLipase_C_Pinositol-sp_Y"/>
</dbReference>
<protein>
    <recommendedName>
        <fullName evidence="1">Phosphoinositide phospholipase C</fullName>
        <ecNumber evidence="1">3.1.4.11</ecNumber>
    </recommendedName>
</protein>
<dbReference type="InterPro" id="IPR035892">
    <property type="entry name" value="C2_domain_sf"/>
</dbReference>
<dbReference type="OrthoDB" id="8950444at2759"/>
<keyword evidence="1" id="KW-0378">Hydrolase</keyword>
<dbReference type="EC" id="3.1.4.11" evidence="1"/>
<dbReference type="CDD" id="cd00275">
    <property type="entry name" value="C2_PLC_like"/>
    <property type="match status" value="1"/>
</dbReference>
<sequence length="244" mass="27313">MSSFVESKMANLVNSQGAEYVEYNKRQLSRIYPAGGRVDSSNYNPQNAWNAGCQIVALNYQTDSEPMHVNQGKFRTNGRAGYILKPAILRDPSVKFNPLSKTEIPGVEKVAISIKVMSGQQLPKPAGGTKGEVIDPYVVKDNGFNPVWDETFKKVLLMPELVMIRFAIFDEDVGIVDDFIGQFSLPYTSLRPGYRHIHLLGNKGESLGYASIFVHIEISSSSKNPQATDLHIWRRLRRGSRPPR</sequence>
<organism evidence="4 5">
    <name type="scientific">Desmophyllum pertusum</name>
    <dbReference type="NCBI Taxonomy" id="174260"/>
    <lineage>
        <taxon>Eukaryota</taxon>
        <taxon>Metazoa</taxon>
        <taxon>Cnidaria</taxon>
        <taxon>Anthozoa</taxon>
        <taxon>Hexacorallia</taxon>
        <taxon>Scleractinia</taxon>
        <taxon>Caryophylliina</taxon>
        <taxon>Caryophylliidae</taxon>
        <taxon>Desmophyllum</taxon>
    </lineage>
</organism>
<dbReference type="SUPFAM" id="SSF51695">
    <property type="entry name" value="PLC-like phosphodiesterases"/>
    <property type="match status" value="1"/>
</dbReference>
<accession>A0A9W9YMA1</accession>
<dbReference type="PRINTS" id="PR00390">
    <property type="entry name" value="PHPHLIPASEC"/>
</dbReference>
<dbReference type="SMART" id="SM00149">
    <property type="entry name" value="PLCYc"/>
    <property type="match status" value="1"/>
</dbReference>
<dbReference type="PROSITE" id="PS50008">
    <property type="entry name" value="PIPLC_Y_DOMAIN"/>
    <property type="match status" value="1"/>
</dbReference>
<dbReference type="InterPro" id="IPR001192">
    <property type="entry name" value="PI-PLC_fam"/>
</dbReference>
<evidence type="ECO:0000256" key="1">
    <source>
        <dbReference type="RuleBase" id="RU361133"/>
    </source>
</evidence>